<sequence length="121" mass="13587">MSKKRTKYTSAEGELALAKRGYPGVFKTKLVLELLQNESTLAQIASKHNILPQNLANWKKTFLANAEIAMEPSKAVKEYKEALIKSQKQNERLTTLVGKVTVEKEWLSKSSSAWAHLISNN</sequence>
<evidence type="ECO:0000313" key="2">
    <source>
        <dbReference type="EMBL" id="WXT99945.1"/>
    </source>
</evidence>
<dbReference type="SUPFAM" id="SSF46689">
    <property type="entry name" value="Homeodomain-like"/>
    <property type="match status" value="1"/>
</dbReference>
<dbReference type="GO" id="GO:0004803">
    <property type="term" value="F:transposase activity"/>
    <property type="evidence" value="ECO:0007669"/>
    <property type="project" value="InterPro"/>
</dbReference>
<gene>
    <name evidence="2" type="ORF">Ctma_0651</name>
</gene>
<organism evidence="2">
    <name type="scientific">Catillopecten margaritatus gill symbiont</name>
    <dbReference type="NCBI Taxonomy" id="3083288"/>
    <lineage>
        <taxon>Bacteria</taxon>
        <taxon>Pseudomonadati</taxon>
        <taxon>Pseudomonadota</taxon>
        <taxon>Gammaproteobacteria</taxon>
        <taxon>sulfur-oxidizing symbionts</taxon>
    </lineage>
</organism>
<dbReference type="InterPro" id="IPR002514">
    <property type="entry name" value="Transposase_8"/>
</dbReference>
<evidence type="ECO:0000256" key="1">
    <source>
        <dbReference type="ARBA" id="ARBA00009964"/>
    </source>
</evidence>
<dbReference type="EMBL" id="CP138327">
    <property type="protein sequence ID" value="WXT99945.1"/>
    <property type="molecule type" value="Genomic_DNA"/>
</dbReference>
<proteinExistence type="inferred from homology"/>
<dbReference type="InterPro" id="IPR009057">
    <property type="entry name" value="Homeodomain-like_sf"/>
</dbReference>
<dbReference type="GO" id="GO:0003677">
    <property type="term" value="F:DNA binding"/>
    <property type="evidence" value="ECO:0007669"/>
    <property type="project" value="InterPro"/>
</dbReference>
<dbReference type="Pfam" id="PF01527">
    <property type="entry name" value="HTH_Tnp_1"/>
    <property type="match status" value="1"/>
</dbReference>
<name>A0AAU6PGR2_9GAMM</name>
<comment type="similarity">
    <text evidence="1">Belongs to the transposase 8 family.</text>
</comment>
<reference evidence="2" key="1">
    <citation type="submission" date="2023-10" db="EMBL/GenBank/DDBJ databases">
        <title>The first scallop-associated chemosynthetic bacterial symbiont.</title>
        <authorList>
            <person name="Lin Y.-T."/>
            <person name="Sun J."/>
            <person name="Ip J.C.-H."/>
            <person name="He X."/>
            <person name="Gao Z.-M."/>
            <person name="Perez M."/>
            <person name="Xu T."/>
            <person name="Qian P.-Y."/>
            <person name="Qiu J.-W."/>
        </authorList>
    </citation>
    <scope>NUCLEOTIDE SEQUENCE</scope>
    <source>
        <strain evidence="2">Gill1</strain>
    </source>
</reference>
<accession>A0AAU6PGR2</accession>
<dbReference type="AlphaFoldDB" id="A0AAU6PGR2"/>
<dbReference type="GO" id="GO:0006313">
    <property type="term" value="P:DNA transposition"/>
    <property type="evidence" value="ECO:0007669"/>
    <property type="project" value="InterPro"/>
</dbReference>
<evidence type="ECO:0008006" key="3">
    <source>
        <dbReference type="Google" id="ProtNLM"/>
    </source>
</evidence>
<protein>
    <recommendedName>
        <fullName evidence="3">Transposase</fullName>
    </recommendedName>
</protein>